<keyword evidence="5 10" id="KW-0680">Restriction system</keyword>
<dbReference type="InterPro" id="IPR055180">
    <property type="entry name" value="HsdR_RecA-like_helicase_dom_2"/>
</dbReference>
<protein>
    <recommendedName>
        <fullName evidence="10">Type I restriction enzyme endonuclease subunit</fullName>
        <shortName evidence="10">R protein</shortName>
        <ecNumber evidence="10">3.1.21.3</ecNumber>
    </recommendedName>
</protein>
<evidence type="ECO:0000256" key="2">
    <source>
        <dbReference type="ARBA" id="ARBA00008598"/>
    </source>
</evidence>
<keyword evidence="3" id="KW-0540">Nuclease</keyword>
<dbReference type="InterPro" id="IPR014001">
    <property type="entry name" value="Helicase_ATP-bd"/>
</dbReference>
<dbReference type="NCBIfam" id="TIGR00348">
    <property type="entry name" value="hsdR"/>
    <property type="match status" value="1"/>
</dbReference>
<dbReference type="InterPro" id="IPR004473">
    <property type="entry name" value="Restrct_endonuc_typeI_HsdR"/>
</dbReference>
<reference evidence="12" key="1">
    <citation type="submission" date="2021-02" db="EMBL/GenBank/DDBJ databases">
        <title>Infant gut strain persistence is associated with maternal origin, phylogeny, and functional potential including surface adhesion and iron acquisition.</title>
        <authorList>
            <person name="Lou Y.C."/>
        </authorList>
    </citation>
    <scope>NUCLEOTIDE SEQUENCE</scope>
    <source>
        <strain evidence="12">L3_082_243G1_dasL3_082_243G1_maxbin2.maxbin.015s ta_sub</strain>
    </source>
</reference>
<evidence type="ECO:0000313" key="12">
    <source>
        <dbReference type="EMBL" id="MBS5410900.1"/>
    </source>
</evidence>
<dbReference type="InterPro" id="IPR040980">
    <property type="entry name" value="SWI2_SNF2"/>
</dbReference>
<comment type="subunit">
    <text evidence="10">The type I restriction/modification system is composed of three polypeptides R, M and S.</text>
</comment>
<dbReference type="GO" id="GO:0009035">
    <property type="term" value="F:type I site-specific deoxyribonuclease activity"/>
    <property type="evidence" value="ECO:0007669"/>
    <property type="project" value="UniProtKB-EC"/>
</dbReference>
<dbReference type="SMART" id="SM00487">
    <property type="entry name" value="DEXDc"/>
    <property type="match status" value="1"/>
</dbReference>
<evidence type="ECO:0000259" key="11">
    <source>
        <dbReference type="PROSITE" id="PS51192"/>
    </source>
</evidence>
<dbReference type="CDD" id="cd18800">
    <property type="entry name" value="SF2_C_EcoR124I-like"/>
    <property type="match status" value="1"/>
</dbReference>
<dbReference type="InterPro" id="IPR051268">
    <property type="entry name" value="Type-I_R_enzyme_R_subunit"/>
</dbReference>
<dbReference type="Pfam" id="PF04313">
    <property type="entry name" value="HSDR_N"/>
    <property type="match status" value="1"/>
</dbReference>
<comment type="similarity">
    <text evidence="2 10">Belongs to the HsdR family.</text>
</comment>
<dbReference type="InterPro" id="IPR007409">
    <property type="entry name" value="Restrct_endonuc_type1_HsdR_N"/>
</dbReference>
<dbReference type="Gene3D" id="3.90.1570.50">
    <property type="match status" value="1"/>
</dbReference>
<comment type="catalytic activity">
    <reaction evidence="1 10">
        <text>Endonucleolytic cleavage of DNA to give random double-stranded fragments with terminal 5'-phosphates, ATP is simultaneously hydrolyzed.</text>
        <dbReference type="EC" id="3.1.21.3"/>
    </reaction>
</comment>
<evidence type="ECO:0000256" key="9">
    <source>
        <dbReference type="ARBA" id="ARBA00023125"/>
    </source>
</evidence>
<dbReference type="AlphaFoldDB" id="A0A943DPS5"/>
<keyword evidence="7 10" id="KW-0378">Hydrolase</keyword>
<comment type="caution">
    <text evidence="12">The sequence shown here is derived from an EMBL/GenBank/DDBJ whole genome shotgun (WGS) entry which is preliminary data.</text>
</comment>
<evidence type="ECO:0000256" key="4">
    <source>
        <dbReference type="ARBA" id="ARBA00022741"/>
    </source>
</evidence>
<dbReference type="PANTHER" id="PTHR30195:SF15">
    <property type="entry name" value="TYPE I RESTRICTION ENZYME HINDI ENDONUCLEASE SUBUNIT"/>
    <property type="match status" value="1"/>
</dbReference>
<proteinExistence type="inferred from homology"/>
<dbReference type="Pfam" id="PF18766">
    <property type="entry name" value="SWI2_SNF2"/>
    <property type="match status" value="1"/>
</dbReference>
<name>A0A943DPS5_BACT4</name>
<dbReference type="Proteomes" id="UP000782901">
    <property type="component" value="Unassembled WGS sequence"/>
</dbReference>
<evidence type="ECO:0000256" key="8">
    <source>
        <dbReference type="ARBA" id="ARBA00022840"/>
    </source>
</evidence>
<evidence type="ECO:0000256" key="1">
    <source>
        <dbReference type="ARBA" id="ARBA00000851"/>
    </source>
</evidence>
<dbReference type="InterPro" id="IPR021810">
    <property type="entry name" value="T1RH-like_C"/>
</dbReference>
<keyword evidence="6" id="KW-0255">Endonuclease</keyword>
<dbReference type="InterPro" id="IPR027417">
    <property type="entry name" value="P-loop_NTPase"/>
</dbReference>
<evidence type="ECO:0000256" key="3">
    <source>
        <dbReference type="ARBA" id="ARBA00022722"/>
    </source>
</evidence>
<evidence type="ECO:0000256" key="10">
    <source>
        <dbReference type="RuleBase" id="RU364115"/>
    </source>
</evidence>
<keyword evidence="8 10" id="KW-0067">ATP-binding</keyword>
<dbReference type="PROSITE" id="PS51192">
    <property type="entry name" value="HELICASE_ATP_BIND_1"/>
    <property type="match status" value="1"/>
</dbReference>
<dbReference type="Pfam" id="PF22679">
    <property type="entry name" value="T1R_D3-like"/>
    <property type="match status" value="1"/>
</dbReference>
<gene>
    <name evidence="12" type="ORF">KHY35_09320</name>
</gene>
<dbReference type="Pfam" id="PF11867">
    <property type="entry name" value="T1RH-like_C"/>
    <property type="match status" value="1"/>
</dbReference>
<evidence type="ECO:0000256" key="7">
    <source>
        <dbReference type="ARBA" id="ARBA00022801"/>
    </source>
</evidence>
<dbReference type="SUPFAM" id="SSF52540">
    <property type="entry name" value="P-loop containing nucleoside triphosphate hydrolases"/>
    <property type="match status" value="2"/>
</dbReference>
<dbReference type="CDD" id="cd22332">
    <property type="entry name" value="HsdR_N"/>
    <property type="match status" value="1"/>
</dbReference>
<evidence type="ECO:0000256" key="6">
    <source>
        <dbReference type="ARBA" id="ARBA00022759"/>
    </source>
</evidence>
<evidence type="ECO:0000256" key="5">
    <source>
        <dbReference type="ARBA" id="ARBA00022747"/>
    </source>
</evidence>
<keyword evidence="4 10" id="KW-0547">Nucleotide-binding</keyword>
<dbReference type="EMBL" id="JAGZEE010000011">
    <property type="protein sequence ID" value="MBS5410900.1"/>
    <property type="molecule type" value="Genomic_DNA"/>
</dbReference>
<dbReference type="PANTHER" id="PTHR30195">
    <property type="entry name" value="TYPE I SITE-SPECIFIC DEOXYRIBONUCLEASE PROTEIN SUBUNIT M AND R"/>
    <property type="match status" value="1"/>
</dbReference>
<organism evidence="12 13">
    <name type="scientific">Bacteroides thetaiotaomicron</name>
    <dbReference type="NCBI Taxonomy" id="818"/>
    <lineage>
        <taxon>Bacteria</taxon>
        <taxon>Pseudomonadati</taxon>
        <taxon>Bacteroidota</taxon>
        <taxon>Bacteroidia</taxon>
        <taxon>Bacteroidales</taxon>
        <taxon>Bacteroidaceae</taxon>
        <taxon>Bacteroides</taxon>
    </lineage>
</organism>
<comment type="function">
    <text evidence="10">Subunit R is required for both nuclease and ATPase activities, but not for modification.</text>
</comment>
<dbReference type="EC" id="3.1.21.3" evidence="10"/>
<accession>A0A943DPS5</accession>
<dbReference type="Gene3D" id="3.40.50.300">
    <property type="entry name" value="P-loop containing nucleotide triphosphate hydrolases"/>
    <property type="match status" value="2"/>
</dbReference>
<dbReference type="GO" id="GO:0009307">
    <property type="term" value="P:DNA restriction-modification system"/>
    <property type="evidence" value="ECO:0007669"/>
    <property type="project" value="UniProtKB-KW"/>
</dbReference>
<dbReference type="GO" id="GO:0005524">
    <property type="term" value="F:ATP binding"/>
    <property type="evidence" value="ECO:0007669"/>
    <property type="project" value="UniProtKB-KW"/>
</dbReference>
<feature type="domain" description="Helicase ATP-binding" evidence="11">
    <location>
        <begin position="330"/>
        <end position="492"/>
    </location>
</feature>
<evidence type="ECO:0000313" key="13">
    <source>
        <dbReference type="Proteomes" id="UP000782901"/>
    </source>
</evidence>
<sequence>MNGISFKEDHISQIPALMLLEKLGYTYLTQDEALELREGNTSNVLLTSILRRQLEHINTIRVSSTKTSLFTPQNITNGIEALRNVPLNEGFMSASQTVYDLLTTGETLEQIVDGDKKSFTMQYIDWKHPENNVFHVTEEFAVTRTGTTETYRPDIVLFVNGIPLCVIECKRPDIKDSIAQAISQHLRNQKDDGIRSLYLYSALLLSVATQSASYATTATPEKFWAKWTEQFADSEEENAHKQALYNLVNIKHINNKLFAERFHYVRQYFEQVYLAPITPSVQDEYLYSLCRPERLLELMYRYTMYDDGIKKIARYQQYFAVCKTISRIRNIEGSKRHGGVIWHTQGSGKSLTMVLLAQAIVLDENIRNPKIILVTDRTDLDRQITKTFAKCGTYVENARTGSKLTELLESKSNAVVTTVINKFETAVKGIKKPLTDPNIFVLIDEGHRSQYGEMGIKMEKALPNACFIAMTGTPLMKKEKSTAKKFGGIILPVYTVDQAVKDGAVVPLLYEGRMIPQIVHKKPIDLYFEKVCEPLNEYQRADMKKKFSRADQLNQTEQRIYAIAWDISIHFKENWQGTKFKAQLVAPRKRIAILYKKFLDEIGIVSSEVLITSPDTREGEDTAYGETSDTEIAFWKRMMDEHGTAKKYETNIINRFQEGEKPEIIIVVDKLLTGFDEPKNTVLYLDRKLTDHTLLQAIARVNRICDDKDFGYIIDYYGILSNLNSALELYSDFDAKDLEGTFTDISEEISQLPQKHSDLWNIFKEIGNKKDLEAYGELLRADNIREEFYEKLTAYAKTLKIALSAIYFHKNTPENEIEVYKNDLTMFLKLRSAVQERYSDTINFKQYESQIQKLIDTHIESGEVKIITELVNIFDKEKFAQEVEKVTGTAAKADTIASRTAKHITENMDADPAFYKKFSQLLEETIAAYEQARIDEIEYLKRVTECMNKVLSHTDSDIPASIQDNNAARAYFGLSLEVYKMVMKDETEINLKEMALNTANVIDTIIKEHIMDNGMIIIDWPNKRNIIGKMKIKIEDYLIDEVKRKYNLPISFDDMDLIIDRCVEVAKLWFKQ</sequence>
<dbReference type="GO" id="GO:0003677">
    <property type="term" value="F:DNA binding"/>
    <property type="evidence" value="ECO:0007669"/>
    <property type="project" value="UniProtKB-KW"/>
</dbReference>
<keyword evidence="9 10" id="KW-0238">DNA-binding</keyword>